<evidence type="ECO:0000256" key="8">
    <source>
        <dbReference type="ARBA" id="ARBA00023315"/>
    </source>
</evidence>
<keyword evidence="4 10" id="KW-1133">Transmembrane helix</keyword>
<feature type="transmembrane region" description="Helical" evidence="10">
    <location>
        <begin position="263"/>
        <end position="288"/>
    </location>
</feature>
<dbReference type="Proteomes" id="UP001142055">
    <property type="component" value="Chromosome 1"/>
</dbReference>
<comment type="catalytic activity">
    <reaction evidence="9 10">
        <text>L-cysteinyl-[protein] + hexadecanoyl-CoA = S-hexadecanoyl-L-cysteinyl-[protein] + CoA</text>
        <dbReference type="Rhea" id="RHEA:36683"/>
        <dbReference type="Rhea" id="RHEA-COMP:10131"/>
        <dbReference type="Rhea" id="RHEA-COMP:11032"/>
        <dbReference type="ChEBI" id="CHEBI:29950"/>
        <dbReference type="ChEBI" id="CHEBI:57287"/>
        <dbReference type="ChEBI" id="CHEBI:57379"/>
        <dbReference type="ChEBI" id="CHEBI:74151"/>
        <dbReference type="EC" id="2.3.1.225"/>
    </reaction>
</comment>
<feature type="domain" description="Palmitoyltransferase DHHC" evidence="12">
    <location>
        <begin position="216"/>
        <end position="341"/>
    </location>
</feature>
<dbReference type="OrthoDB" id="4096362at2759"/>
<evidence type="ECO:0000259" key="12">
    <source>
        <dbReference type="Pfam" id="PF01529"/>
    </source>
</evidence>
<comment type="domain">
    <text evidence="10">The DHHC domain is required for palmitoyltransferase activity.</text>
</comment>
<sequence length="385" mass="43564">MNSFIERPNSGTTKTITTTTSTTNKSTSTATTYSTSQQYSTSTSNRMGRRLEPFRSNEAETAARKTIEKIKRSRMDAFFIGNCFCCDCCVWAPINRINNDDRPLRSKPIMVQFKSNLFFYLALIIIMTLNACYLIFDARYLINEIHLTVVIIAEVLFLLVLVTLFVTACTDPGILTPATADEAQDLERELDLPHWNPGDSYPSVQPRMVHINGHPMKLKYCYTCRFFRPPRSTHCSICNVCVDHFDHHCPWIGNCVGRRNYRVFFLFINSLALLGIYIGANVLTHLILLSRKGSFKLAIQESPASAVEFVIIIIAIWSVLGLAGFHCYLSLTNITTNEDIKGTFVPKRTGVSFDPNYLENPFTYGSSNQNCRHVLCGARISTRLR</sequence>
<evidence type="ECO:0000256" key="9">
    <source>
        <dbReference type="ARBA" id="ARBA00048048"/>
    </source>
</evidence>
<feature type="compositionally biased region" description="Low complexity" evidence="11">
    <location>
        <begin position="12"/>
        <end position="45"/>
    </location>
</feature>
<evidence type="ECO:0000256" key="1">
    <source>
        <dbReference type="ARBA" id="ARBA00004127"/>
    </source>
</evidence>
<dbReference type="OMA" id="NCLEINC"/>
<evidence type="ECO:0000256" key="7">
    <source>
        <dbReference type="ARBA" id="ARBA00023288"/>
    </source>
</evidence>
<reference evidence="13" key="1">
    <citation type="submission" date="2022-12" db="EMBL/GenBank/DDBJ databases">
        <title>Genome assemblies of Blomia tropicalis.</title>
        <authorList>
            <person name="Cui Y."/>
        </authorList>
    </citation>
    <scope>NUCLEOTIDE SEQUENCE</scope>
    <source>
        <tissue evidence="13">Adult mites</tissue>
    </source>
</reference>
<dbReference type="PANTHER" id="PTHR22883">
    <property type="entry name" value="ZINC FINGER DHHC DOMAIN CONTAINING PROTEIN"/>
    <property type="match status" value="1"/>
</dbReference>
<protein>
    <recommendedName>
        <fullName evidence="10">Palmitoyltransferase</fullName>
        <ecNumber evidence="10">2.3.1.225</ecNumber>
    </recommendedName>
</protein>
<dbReference type="AlphaFoldDB" id="A0A9Q0MCM6"/>
<gene>
    <name evidence="13" type="ORF">RDWZM_000352</name>
</gene>
<comment type="subcellular location">
    <subcellularLocation>
        <location evidence="1">Endomembrane system</location>
        <topology evidence="1">Multi-pass membrane protein</topology>
    </subcellularLocation>
</comment>
<evidence type="ECO:0000256" key="4">
    <source>
        <dbReference type="ARBA" id="ARBA00022989"/>
    </source>
</evidence>
<dbReference type="InterPro" id="IPR039859">
    <property type="entry name" value="PFA4/ZDH16/20/ERF2-like"/>
</dbReference>
<evidence type="ECO:0000256" key="6">
    <source>
        <dbReference type="ARBA" id="ARBA00023139"/>
    </source>
</evidence>
<keyword evidence="5 10" id="KW-0472">Membrane</keyword>
<dbReference type="GO" id="GO:0005783">
    <property type="term" value="C:endoplasmic reticulum"/>
    <property type="evidence" value="ECO:0007669"/>
    <property type="project" value="TreeGrafter"/>
</dbReference>
<keyword evidence="6" id="KW-0564">Palmitate</keyword>
<evidence type="ECO:0000256" key="2">
    <source>
        <dbReference type="ARBA" id="ARBA00022679"/>
    </source>
</evidence>
<keyword evidence="3 10" id="KW-0812">Transmembrane</keyword>
<feature type="transmembrane region" description="Helical" evidence="10">
    <location>
        <begin position="148"/>
        <end position="168"/>
    </location>
</feature>
<dbReference type="EMBL" id="JAPWDV010000001">
    <property type="protein sequence ID" value="KAJ6221807.1"/>
    <property type="molecule type" value="Genomic_DNA"/>
</dbReference>
<feature type="region of interest" description="Disordered" evidence="11">
    <location>
        <begin position="1"/>
        <end position="47"/>
    </location>
</feature>
<dbReference type="PANTHER" id="PTHR22883:SF43">
    <property type="entry name" value="PALMITOYLTRANSFERASE APP"/>
    <property type="match status" value="1"/>
</dbReference>
<dbReference type="Pfam" id="PF01529">
    <property type="entry name" value="DHHC"/>
    <property type="match status" value="1"/>
</dbReference>
<dbReference type="GO" id="GO:0005794">
    <property type="term" value="C:Golgi apparatus"/>
    <property type="evidence" value="ECO:0007669"/>
    <property type="project" value="TreeGrafter"/>
</dbReference>
<comment type="caution">
    <text evidence="13">The sequence shown here is derived from an EMBL/GenBank/DDBJ whole genome shotgun (WGS) entry which is preliminary data.</text>
</comment>
<evidence type="ECO:0000256" key="5">
    <source>
        <dbReference type="ARBA" id="ARBA00023136"/>
    </source>
</evidence>
<feature type="transmembrane region" description="Helical" evidence="10">
    <location>
        <begin position="117"/>
        <end position="136"/>
    </location>
</feature>
<accession>A0A9Q0MCM6</accession>
<proteinExistence type="inferred from homology"/>
<organism evidence="13 14">
    <name type="scientific">Blomia tropicalis</name>
    <name type="common">Mite</name>
    <dbReference type="NCBI Taxonomy" id="40697"/>
    <lineage>
        <taxon>Eukaryota</taxon>
        <taxon>Metazoa</taxon>
        <taxon>Ecdysozoa</taxon>
        <taxon>Arthropoda</taxon>
        <taxon>Chelicerata</taxon>
        <taxon>Arachnida</taxon>
        <taxon>Acari</taxon>
        <taxon>Acariformes</taxon>
        <taxon>Sarcoptiformes</taxon>
        <taxon>Astigmata</taxon>
        <taxon>Glycyphagoidea</taxon>
        <taxon>Echimyopodidae</taxon>
        <taxon>Blomia</taxon>
    </lineage>
</organism>
<evidence type="ECO:0000256" key="3">
    <source>
        <dbReference type="ARBA" id="ARBA00022692"/>
    </source>
</evidence>
<keyword evidence="14" id="KW-1185">Reference proteome</keyword>
<evidence type="ECO:0000256" key="10">
    <source>
        <dbReference type="RuleBase" id="RU079119"/>
    </source>
</evidence>
<comment type="similarity">
    <text evidence="10">Belongs to the DHHC palmitoyltransferase family.</text>
</comment>
<evidence type="ECO:0000313" key="14">
    <source>
        <dbReference type="Proteomes" id="UP001142055"/>
    </source>
</evidence>
<feature type="transmembrane region" description="Helical" evidence="10">
    <location>
        <begin position="309"/>
        <end position="331"/>
    </location>
</feature>
<evidence type="ECO:0000313" key="13">
    <source>
        <dbReference type="EMBL" id="KAJ6221807.1"/>
    </source>
</evidence>
<dbReference type="GO" id="GO:0006612">
    <property type="term" value="P:protein targeting to membrane"/>
    <property type="evidence" value="ECO:0007669"/>
    <property type="project" value="TreeGrafter"/>
</dbReference>
<dbReference type="GO" id="GO:0019706">
    <property type="term" value="F:protein-cysteine S-palmitoyltransferase activity"/>
    <property type="evidence" value="ECO:0007669"/>
    <property type="project" value="UniProtKB-EC"/>
</dbReference>
<dbReference type="PROSITE" id="PS50216">
    <property type="entry name" value="DHHC"/>
    <property type="match status" value="1"/>
</dbReference>
<keyword evidence="2 10" id="KW-0808">Transferase</keyword>
<keyword evidence="8 10" id="KW-0012">Acyltransferase</keyword>
<evidence type="ECO:0000256" key="11">
    <source>
        <dbReference type="SAM" id="MobiDB-lite"/>
    </source>
</evidence>
<name>A0A9Q0MCM6_BLOTA</name>
<dbReference type="InterPro" id="IPR001594">
    <property type="entry name" value="Palmitoyltrfase_DHHC"/>
</dbReference>
<dbReference type="EC" id="2.3.1.225" evidence="10"/>
<keyword evidence="7" id="KW-0449">Lipoprotein</keyword>